<sequence>PQITNNVIAMNKGGGIHIQASQPEVTNNTIVDNIKDDGGESWGIFAMTDSKVFIINTILLNSKIRVYDEYSEVIVTYSLVKDDPDVSWPGEGNISQDPLFVGDGDYHLLPSSPCIDAGADVGVNIDIEGNERPQGQGFDIGAYEYVTQD</sequence>
<dbReference type="NCBIfam" id="TIGR03804">
    <property type="entry name" value="para_beta_helix"/>
    <property type="match status" value="1"/>
</dbReference>
<name>X1K6L6_9ZZZZ</name>
<dbReference type="AlphaFoldDB" id="X1K6L6"/>
<comment type="caution">
    <text evidence="1">The sequence shown here is derived from an EMBL/GenBank/DDBJ whole genome shotgun (WGS) entry which is preliminary data.</text>
</comment>
<evidence type="ECO:0008006" key="2">
    <source>
        <dbReference type="Google" id="ProtNLM"/>
    </source>
</evidence>
<reference evidence="1" key="1">
    <citation type="journal article" date="2014" name="Front. Microbiol.">
        <title>High frequency of phylogenetically diverse reductive dehalogenase-homologous genes in deep subseafloor sedimentary metagenomes.</title>
        <authorList>
            <person name="Kawai M."/>
            <person name="Futagami T."/>
            <person name="Toyoda A."/>
            <person name="Takaki Y."/>
            <person name="Nishi S."/>
            <person name="Hori S."/>
            <person name="Arai W."/>
            <person name="Tsubouchi T."/>
            <person name="Morono Y."/>
            <person name="Uchiyama I."/>
            <person name="Ito T."/>
            <person name="Fujiyama A."/>
            <person name="Inagaki F."/>
            <person name="Takami H."/>
        </authorList>
    </citation>
    <scope>NUCLEOTIDE SEQUENCE</scope>
    <source>
        <strain evidence="1">Expedition CK06-06</strain>
    </source>
</reference>
<feature type="non-terminal residue" evidence="1">
    <location>
        <position position="1"/>
    </location>
</feature>
<gene>
    <name evidence="1" type="ORF">S03H2_60478</name>
</gene>
<dbReference type="SUPFAM" id="SSF51126">
    <property type="entry name" value="Pectin lyase-like"/>
    <property type="match status" value="1"/>
</dbReference>
<dbReference type="InterPro" id="IPR022441">
    <property type="entry name" value="Para_beta_helix_rpt-2"/>
</dbReference>
<evidence type="ECO:0000313" key="1">
    <source>
        <dbReference type="EMBL" id="GAH89275.1"/>
    </source>
</evidence>
<dbReference type="InterPro" id="IPR059226">
    <property type="entry name" value="Choice_anch_Q_dom"/>
</dbReference>
<organism evidence="1">
    <name type="scientific">marine sediment metagenome</name>
    <dbReference type="NCBI Taxonomy" id="412755"/>
    <lineage>
        <taxon>unclassified sequences</taxon>
        <taxon>metagenomes</taxon>
        <taxon>ecological metagenomes</taxon>
    </lineage>
</organism>
<dbReference type="InterPro" id="IPR011050">
    <property type="entry name" value="Pectin_lyase_fold/virulence"/>
</dbReference>
<protein>
    <recommendedName>
        <fullName evidence="2">Right handed beta helix domain-containing protein</fullName>
    </recommendedName>
</protein>
<dbReference type="Gene3D" id="2.160.20.10">
    <property type="entry name" value="Single-stranded right-handed beta-helix, Pectin lyase-like"/>
    <property type="match status" value="1"/>
</dbReference>
<accession>X1K6L6</accession>
<proteinExistence type="predicted"/>
<dbReference type="NCBIfam" id="NF041518">
    <property type="entry name" value="choice_anch_Q"/>
    <property type="match status" value="1"/>
</dbReference>
<dbReference type="InterPro" id="IPR012334">
    <property type="entry name" value="Pectin_lyas_fold"/>
</dbReference>
<dbReference type="EMBL" id="BARU01038975">
    <property type="protein sequence ID" value="GAH89275.1"/>
    <property type="molecule type" value="Genomic_DNA"/>
</dbReference>